<dbReference type="GO" id="GO:0090090">
    <property type="term" value="P:negative regulation of canonical Wnt signaling pathway"/>
    <property type="evidence" value="ECO:0007669"/>
    <property type="project" value="TreeGrafter"/>
</dbReference>
<dbReference type="Proteomes" id="UP000228934">
    <property type="component" value="Unassembled WGS sequence"/>
</dbReference>
<organism evidence="6 7">
    <name type="scientific">Aquarana catesbeiana</name>
    <name type="common">American bullfrog</name>
    <name type="synonym">Rana catesbeiana</name>
    <dbReference type="NCBI Taxonomy" id="8400"/>
    <lineage>
        <taxon>Eukaryota</taxon>
        <taxon>Metazoa</taxon>
        <taxon>Chordata</taxon>
        <taxon>Craniata</taxon>
        <taxon>Vertebrata</taxon>
        <taxon>Euteleostomi</taxon>
        <taxon>Amphibia</taxon>
        <taxon>Batrachia</taxon>
        <taxon>Anura</taxon>
        <taxon>Neobatrachia</taxon>
        <taxon>Ranoidea</taxon>
        <taxon>Ranidae</taxon>
        <taxon>Aquarana</taxon>
    </lineage>
</organism>
<dbReference type="OrthoDB" id="10030037at2759"/>
<feature type="coiled-coil region" evidence="4">
    <location>
        <begin position="301"/>
        <end position="490"/>
    </location>
</feature>
<reference evidence="7" key="1">
    <citation type="journal article" date="2017" name="Nat. Commun.">
        <title>The North American bullfrog draft genome provides insight into hormonal regulation of long noncoding RNA.</title>
        <authorList>
            <person name="Hammond S.A."/>
            <person name="Warren R.L."/>
            <person name="Vandervalk B.P."/>
            <person name="Kucuk E."/>
            <person name="Khan H."/>
            <person name="Gibb E.A."/>
            <person name="Pandoh P."/>
            <person name="Kirk H."/>
            <person name="Zhao Y."/>
            <person name="Jones M."/>
            <person name="Mungall A.J."/>
            <person name="Coope R."/>
            <person name="Pleasance S."/>
            <person name="Moore R.A."/>
            <person name="Holt R.A."/>
            <person name="Round J.M."/>
            <person name="Ohora S."/>
            <person name="Walle B.V."/>
            <person name="Veldhoen N."/>
            <person name="Helbing C.C."/>
            <person name="Birol I."/>
        </authorList>
    </citation>
    <scope>NUCLEOTIDE SEQUENCE [LARGE SCALE GENOMIC DNA]</scope>
</reference>
<feature type="compositionally biased region" description="Polar residues" evidence="5">
    <location>
        <begin position="249"/>
        <end position="269"/>
    </location>
</feature>
<dbReference type="EMBL" id="KV952783">
    <property type="protein sequence ID" value="PIO24062.1"/>
    <property type="molecule type" value="Genomic_DNA"/>
</dbReference>
<evidence type="ECO:0000256" key="4">
    <source>
        <dbReference type="SAM" id="Coils"/>
    </source>
</evidence>
<feature type="region of interest" description="Disordered" evidence="5">
    <location>
        <begin position="243"/>
        <end position="269"/>
    </location>
</feature>
<evidence type="ECO:0000256" key="3">
    <source>
        <dbReference type="ARBA" id="ARBA00023054"/>
    </source>
</evidence>
<accession>A0A2G9R855</accession>
<evidence type="ECO:0008006" key="8">
    <source>
        <dbReference type="Google" id="ProtNLM"/>
    </source>
</evidence>
<gene>
    <name evidence="6" type="ORF">AB205_0173540</name>
</gene>
<keyword evidence="3 4" id="KW-0175">Coiled coil</keyword>
<keyword evidence="7" id="KW-1185">Reference proteome</keyword>
<dbReference type="AlphaFoldDB" id="A0A2G9R855"/>
<dbReference type="Pfam" id="PF06818">
    <property type="entry name" value="Fez1"/>
    <property type="match status" value="1"/>
</dbReference>
<comment type="subcellular location">
    <subcellularLocation>
        <location evidence="1">Cytoplasm</location>
    </subcellularLocation>
</comment>
<evidence type="ECO:0000256" key="2">
    <source>
        <dbReference type="ARBA" id="ARBA00022490"/>
    </source>
</evidence>
<keyword evidence="2" id="KW-0963">Cytoplasm</keyword>
<proteinExistence type="predicted"/>
<evidence type="ECO:0000256" key="1">
    <source>
        <dbReference type="ARBA" id="ARBA00004496"/>
    </source>
</evidence>
<evidence type="ECO:0000313" key="6">
    <source>
        <dbReference type="EMBL" id="PIO24062.1"/>
    </source>
</evidence>
<dbReference type="PANTHER" id="PTHR19354:SF4">
    <property type="entry name" value="ZIPPER PUTATIVE TUMOR SUPPRESSOR 2-RELATED"/>
    <property type="match status" value="1"/>
</dbReference>
<evidence type="ECO:0000256" key="5">
    <source>
        <dbReference type="SAM" id="MobiDB-lite"/>
    </source>
</evidence>
<feature type="coiled-coil region" evidence="4">
    <location>
        <begin position="527"/>
        <end position="607"/>
    </location>
</feature>
<dbReference type="InterPro" id="IPR045329">
    <property type="entry name" value="LZTS"/>
</dbReference>
<name>A0A2G9R855_AQUCT</name>
<feature type="region of interest" description="Disordered" evidence="5">
    <location>
        <begin position="110"/>
        <end position="131"/>
    </location>
</feature>
<dbReference type="PANTHER" id="PTHR19354">
    <property type="entry name" value="ZIPPER PUTATIVE TUMOR SUPPRESSOR 2 HOMOLOG-LIKE PROTEIN-RELATED"/>
    <property type="match status" value="1"/>
</dbReference>
<dbReference type="GO" id="GO:0005737">
    <property type="term" value="C:cytoplasm"/>
    <property type="evidence" value="ECO:0007669"/>
    <property type="project" value="UniProtKB-SubCell"/>
</dbReference>
<evidence type="ECO:0000313" key="7">
    <source>
        <dbReference type="Proteomes" id="UP000228934"/>
    </source>
</evidence>
<sequence>MRSNLNAFNLHAIRQVAYVELKPSISYKMAAVQALPLSIDQNSEVITPQSPPISRSPVSDSAMGSVSSLISGRPYHDKQCKASEFNNKCRKPSNMPNFFKQQEGHLKHNYNSQDPLFTGLPTKKPFASSSGGNGNYAYVNDVLKEEWLEARAPNSPCSDLDDIREERTISGNIRGPPPKLIPVSGKLEKNIEKTLIKPTAFKPVVPKKRNTSLQFLVQRNGAANLSDSQGSLNLLFNGTSGGSGEKHSSFSCRNSSVSGTMSDSGRNSLSSLPTYSTNCSHQMEPVSMSMSHINLDNHTNMNVYEEKQKRFEQEMEDLRQSCALKMKQASQKAQRMQQVLQLQIFQLQQEKKKLQEDFSQLLQERELLEKRCASFEREHTELGPRLEETKWEVCQKSGEISLLKQQLKDSQAELSQKSNEILLLRSQLREARSDLQVSEEQVQELQDTTHTKTLELEVCENELQRKKNEAELLREKASKLDQEVTSLREAAIANLRHGLCHCQEKEDSFLVYESDEAKAQRQNAENLQGLKQYMERLREALVSERRRNQEQIECFEEERRIWHEEKEKVIRYQKQLQHNYIQMYQQNRELERDIKQLTLELEARELDEFDLHGAEIQFEEITATEI</sequence>
<protein>
    <recommendedName>
        <fullName evidence="8">Protein LAPSER1</fullName>
    </recommendedName>
</protein>